<dbReference type="EnsemblPlants" id="QL08p010791:mrna">
    <property type="protein sequence ID" value="QL08p010791:mrna"/>
    <property type="gene ID" value="QL08p010791"/>
</dbReference>
<keyword evidence="1" id="KW-0812">Transmembrane</keyword>
<dbReference type="Proteomes" id="UP000594261">
    <property type="component" value="Chromosome 8"/>
</dbReference>
<dbReference type="InterPro" id="IPR036047">
    <property type="entry name" value="F-box-like_dom_sf"/>
</dbReference>
<feature type="domain" description="F-box" evidence="2">
    <location>
        <begin position="122"/>
        <end position="158"/>
    </location>
</feature>
<dbReference type="InterPro" id="IPR053781">
    <property type="entry name" value="F-box_AtFBL13-like"/>
</dbReference>
<dbReference type="Pfam" id="PF08387">
    <property type="entry name" value="FBD"/>
    <property type="match status" value="1"/>
</dbReference>
<dbReference type="SMART" id="SM00579">
    <property type="entry name" value="FBD"/>
    <property type="match status" value="1"/>
</dbReference>
<evidence type="ECO:0000313" key="3">
    <source>
        <dbReference type="EnsemblPlants" id="QL08p010791:mrna"/>
    </source>
</evidence>
<dbReference type="InParanoid" id="A0A7N2M919"/>
<keyword evidence="1" id="KW-0472">Membrane</keyword>
<feature type="transmembrane region" description="Helical" evidence="1">
    <location>
        <begin position="40"/>
        <end position="61"/>
    </location>
</feature>
<dbReference type="FunCoup" id="A0A7N2M919">
    <property type="interactions" value="1345"/>
</dbReference>
<dbReference type="SUPFAM" id="SSF52047">
    <property type="entry name" value="RNI-like"/>
    <property type="match status" value="1"/>
</dbReference>
<evidence type="ECO:0000256" key="1">
    <source>
        <dbReference type="SAM" id="Phobius"/>
    </source>
</evidence>
<evidence type="ECO:0000259" key="2">
    <source>
        <dbReference type="PROSITE" id="PS50181"/>
    </source>
</evidence>
<dbReference type="PROSITE" id="PS50181">
    <property type="entry name" value="FBOX"/>
    <property type="match status" value="1"/>
</dbReference>
<dbReference type="CDD" id="cd22160">
    <property type="entry name" value="F-box_AtFBL13-like"/>
    <property type="match status" value="1"/>
</dbReference>
<dbReference type="InterPro" id="IPR006566">
    <property type="entry name" value="FBD"/>
</dbReference>
<accession>A0A7N2M919</accession>
<protein>
    <recommendedName>
        <fullName evidence="2">F-box domain-containing protein</fullName>
    </recommendedName>
</protein>
<dbReference type="InterPro" id="IPR055411">
    <property type="entry name" value="LRR_FXL15/At3g58940/PEG3-like"/>
</dbReference>
<reference evidence="3 4" key="1">
    <citation type="journal article" date="2016" name="G3 (Bethesda)">
        <title>First Draft Assembly and Annotation of the Genome of a California Endemic Oak Quercus lobata Nee (Fagaceae).</title>
        <authorList>
            <person name="Sork V.L."/>
            <person name="Fitz-Gibbon S.T."/>
            <person name="Puiu D."/>
            <person name="Crepeau M."/>
            <person name="Gugger P.F."/>
            <person name="Sherman R."/>
            <person name="Stevens K."/>
            <person name="Langley C.H."/>
            <person name="Pellegrini M."/>
            <person name="Salzberg S.L."/>
        </authorList>
    </citation>
    <scope>NUCLEOTIDE SEQUENCE [LARGE SCALE GENOMIC DNA]</scope>
    <source>
        <strain evidence="3 4">cv. SW786</strain>
    </source>
</reference>
<keyword evidence="4" id="KW-1185">Reference proteome</keyword>
<dbReference type="InterPro" id="IPR050232">
    <property type="entry name" value="FBL13/AtMIF1-like"/>
</dbReference>
<dbReference type="InterPro" id="IPR032675">
    <property type="entry name" value="LRR_dom_sf"/>
</dbReference>
<keyword evidence="1" id="KW-1133">Transmembrane helix</keyword>
<dbReference type="Pfam" id="PF24758">
    <property type="entry name" value="LRR_At5g56370"/>
    <property type="match status" value="1"/>
</dbReference>
<evidence type="ECO:0000313" key="4">
    <source>
        <dbReference type="Proteomes" id="UP000594261"/>
    </source>
</evidence>
<dbReference type="SUPFAM" id="SSF81383">
    <property type="entry name" value="F-box domain"/>
    <property type="match status" value="1"/>
</dbReference>
<dbReference type="Gene3D" id="3.80.10.10">
    <property type="entry name" value="Ribonuclease Inhibitor"/>
    <property type="match status" value="1"/>
</dbReference>
<dbReference type="InterPro" id="IPR001810">
    <property type="entry name" value="F-box_dom"/>
</dbReference>
<dbReference type="PANTHER" id="PTHR31900">
    <property type="entry name" value="F-BOX/RNI SUPERFAMILY PROTEIN-RELATED"/>
    <property type="match status" value="1"/>
</dbReference>
<proteinExistence type="predicted"/>
<dbReference type="EMBL" id="LRBV02000008">
    <property type="status" value="NOT_ANNOTATED_CDS"/>
    <property type="molecule type" value="Genomic_DNA"/>
</dbReference>
<dbReference type="OMA" id="FVCNELP"/>
<dbReference type="Gramene" id="QL08p010791:mrna">
    <property type="protein sequence ID" value="QL08p010791:mrna"/>
    <property type="gene ID" value="QL08p010791"/>
</dbReference>
<sequence>MDRRCRQICRLWVNRSGSVDRWWRSVFLGQLDRCLWKRSVLVEEIIVFFSPFILLFPSDFFSQQNHKITLAPASTTEFEKSWPLFFSLSFLISCEVSMGESSAQSMSKCTELTLNRNAVIDTDRISNLPDSLLYHILSLLPTKEAVATAILSNRWKPLWTLVPTLDIKDNCCKKPISFTYIVYRVLALHIAPSLRSFRLTWYSPCNSFHLDTWIHFALARNVQQLHLEIYLDGRQDDSHVYVGKFFWLPRSLFTCKTVVVLELSGGIVLNPPPSFQFASLKILRLSKISYGPTNNISTFISGCPVLEDLSVVRECMDNVFSFKINVHTLKRLHIEFKSYKPEPPDYNLEIHTPALEYFRFSGHLRNIVFHEKLAHLIEARVDIYALEDWTRVYEIYYGDRIFKLLRALNNAKFLSLFSGDKECIAFGSIYPSMFQNLVRLNFKVTPSNWHVLLALLLVAPNLEVLVVNKDYDNENRFCWMELPDAPGCLSSCLTTFNFDGFEELEHEVKFVMYILKKARALNTMTIKIPAKLSKEGVFETLSMFPRLSTTCLITVEKGI</sequence>
<reference evidence="3" key="2">
    <citation type="submission" date="2021-01" db="UniProtKB">
        <authorList>
            <consortium name="EnsemblPlants"/>
        </authorList>
    </citation>
    <scope>IDENTIFICATION</scope>
</reference>
<dbReference type="AlphaFoldDB" id="A0A7N2M919"/>
<dbReference type="PANTHER" id="PTHR31900:SF30">
    <property type="entry name" value="SUPERFAMILY PROTEIN, PUTATIVE-RELATED"/>
    <property type="match status" value="1"/>
</dbReference>
<name>A0A7N2M919_QUELO</name>
<dbReference type="Pfam" id="PF00646">
    <property type="entry name" value="F-box"/>
    <property type="match status" value="1"/>
</dbReference>
<organism evidence="3 4">
    <name type="scientific">Quercus lobata</name>
    <name type="common">Valley oak</name>
    <dbReference type="NCBI Taxonomy" id="97700"/>
    <lineage>
        <taxon>Eukaryota</taxon>
        <taxon>Viridiplantae</taxon>
        <taxon>Streptophyta</taxon>
        <taxon>Embryophyta</taxon>
        <taxon>Tracheophyta</taxon>
        <taxon>Spermatophyta</taxon>
        <taxon>Magnoliopsida</taxon>
        <taxon>eudicotyledons</taxon>
        <taxon>Gunneridae</taxon>
        <taxon>Pentapetalae</taxon>
        <taxon>rosids</taxon>
        <taxon>fabids</taxon>
        <taxon>Fagales</taxon>
        <taxon>Fagaceae</taxon>
        <taxon>Quercus</taxon>
    </lineage>
</organism>